<sequence length="41" mass="4377">MIDSSPILDYPCGDMEIIAYFGSGTIAINCNQGKLVLSRLG</sequence>
<name>A0A139MK66_9STRE</name>
<comment type="caution">
    <text evidence="1">The sequence shown here is derived from an EMBL/GenBank/DDBJ whole genome shotgun (WGS) entry which is preliminary data.</text>
</comment>
<proteinExistence type="predicted"/>
<dbReference type="PATRIC" id="fig|315405.11.peg.2441"/>
<protein>
    <submittedName>
        <fullName evidence="1">Uncharacterized protein</fullName>
    </submittedName>
</protein>
<dbReference type="EMBL" id="LQOF01000421">
    <property type="protein sequence ID" value="KXT64063.1"/>
    <property type="molecule type" value="Genomic_DNA"/>
</dbReference>
<gene>
    <name evidence="1" type="ORF">SGADD02_02098</name>
</gene>
<evidence type="ECO:0000313" key="2">
    <source>
        <dbReference type="Proteomes" id="UP000070198"/>
    </source>
</evidence>
<dbReference type="AlphaFoldDB" id="A0A139MK66"/>
<organism evidence="1 2">
    <name type="scientific">Streptococcus gallolyticus</name>
    <dbReference type="NCBI Taxonomy" id="315405"/>
    <lineage>
        <taxon>Bacteria</taxon>
        <taxon>Bacillati</taxon>
        <taxon>Bacillota</taxon>
        <taxon>Bacilli</taxon>
        <taxon>Lactobacillales</taxon>
        <taxon>Streptococcaceae</taxon>
        <taxon>Streptococcus</taxon>
    </lineage>
</organism>
<evidence type="ECO:0000313" key="1">
    <source>
        <dbReference type="EMBL" id="KXT64063.1"/>
    </source>
</evidence>
<accession>A0A139MK66</accession>
<dbReference type="Proteomes" id="UP000070198">
    <property type="component" value="Unassembled WGS sequence"/>
</dbReference>
<reference evidence="1 2" key="1">
    <citation type="submission" date="2016-01" db="EMBL/GenBank/DDBJ databases">
        <title>Highly variable Streptococcus oralis are common among viridans streptococci isolated from primates.</title>
        <authorList>
            <person name="Denapaite D."/>
            <person name="Rieger M."/>
            <person name="Koendgen S."/>
            <person name="Brueckner R."/>
            <person name="Ochigava I."/>
            <person name="Kappeler P."/>
            <person name="Maetz-Rensing K."/>
            <person name="Leendertz F."/>
            <person name="Hakenbeck R."/>
        </authorList>
    </citation>
    <scope>NUCLEOTIDE SEQUENCE [LARGE SCALE GENOMIC DNA]</scope>
    <source>
        <strain evidence="1 2">DD02</strain>
    </source>
</reference>